<dbReference type="AlphaFoldDB" id="A0A9Q8WB74"/>
<dbReference type="Proteomes" id="UP000830671">
    <property type="component" value="Chromosome 2"/>
</dbReference>
<protein>
    <submittedName>
        <fullName evidence="2">Uncharacterized protein</fullName>
    </submittedName>
</protein>
<dbReference type="KEGG" id="clup:CLUP02_02365"/>
<sequence>VELLSTAQGFRDIKSGTHPSVVRSRRPGEGTAANGL</sequence>
<evidence type="ECO:0000313" key="2">
    <source>
        <dbReference type="EMBL" id="UQC76899.1"/>
    </source>
</evidence>
<evidence type="ECO:0000313" key="3">
    <source>
        <dbReference type="Proteomes" id="UP000830671"/>
    </source>
</evidence>
<gene>
    <name evidence="2" type="ORF">CLUP02_02365</name>
</gene>
<feature type="non-terminal residue" evidence="2">
    <location>
        <position position="1"/>
    </location>
</feature>
<evidence type="ECO:0000256" key="1">
    <source>
        <dbReference type="SAM" id="MobiDB-lite"/>
    </source>
</evidence>
<feature type="region of interest" description="Disordered" evidence="1">
    <location>
        <begin position="1"/>
        <end position="36"/>
    </location>
</feature>
<organism evidence="2 3">
    <name type="scientific">Colletotrichum lupini</name>
    <dbReference type="NCBI Taxonomy" id="145971"/>
    <lineage>
        <taxon>Eukaryota</taxon>
        <taxon>Fungi</taxon>
        <taxon>Dikarya</taxon>
        <taxon>Ascomycota</taxon>
        <taxon>Pezizomycotina</taxon>
        <taxon>Sordariomycetes</taxon>
        <taxon>Hypocreomycetidae</taxon>
        <taxon>Glomerellales</taxon>
        <taxon>Glomerellaceae</taxon>
        <taxon>Colletotrichum</taxon>
        <taxon>Colletotrichum acutatum species complex</taxon>
    </lineage>
</organism>
<keyword evidence="3" id="KW-1185">Reference proteome</keyword>
<accession>A0A9Q8WB74</accession>
<reference evidence="2" key="1">
    <citation type="journal article" date="2021" name="Mol. Plant Microbe Interact.">
        <title>Complete Genome Sequence of the Plant-Pathogenic Fungus Colletotrichum lupini.</title>
        <authorList>
            <person name="Baroncelli R."/>
            <person name="Pensec F."/>
            <person name="Da Lio D."/>
            <person name="Boufleur T."/>
            <person name="Vicente I."/>
            <person name="Sarrocco S."/>
            <person name="Picot A."/>
            <person name="Baraldi E."/>
            <person name="Sukno S."/>
            <person name="Thon M."/>
            <person name="Le Floch G."/>
        </authorList>
    </citation>
    <scope>NUCLEOTIDE SEQUENCE</scope>
    <source>
        <strain evidence="2">IMI 504893</strain>
    </source>
</reference>
<dbReference type="EMBL" id="CP019474">
    <property type="protein sequence ID" value="UQC76899.1"/>
    <property type="molecule type" value="Genomic_DNA"/>
</dbReference>
<dbReference type="GeneID" id="73336407"/>
<proteinExistence type="predicted"/>
<dbReference type="RefSeq" id="XP_049138540.1">
    <property type="nucleotide sequence ID" value="XM_049281397.1"/>
</dbReference>
<name>A0A9Q8WB74_9PEZI</name>
<feature type="non-terminal residue" evidence="2">
    <location>
        <position position="36"/>
    </location>
</feature>